<dbReference type="InterPro" id="IPR029151">
    <property type="entry name" value="Sensor-like_sf"/>
</dbReference>
<dbReference type="PANTHER" id="PTHR43289:SF6">
    <property type="entry name" value="SERINE_THREONINE-PROTEIN KINASE NEKL-3"/>
    <property type="match status" value="1"/>
</dbReference>
<dbReference type="CDD" id="cd06225">
    <property type="entry name" value="HAMP"/>
    <property type="match status" value="1"/>
</dbReference>
<dbReference type="PROSITE" id="PS50885">
    <property type="entry name" value="HAMP"/>
    <property type="match status" value="1"/>
</dbReference>
<dbReference type="GO" id="GO:0016301">
    <property type="term" value="F:kinase activity"/>
    <property type="evidence" value="ECO:0007669"/>
    <property type="project" value="UniProtKB-KW"/>
</dbReference>
<dbReference type="SUPFAM" id="SSF158472">
    <property type="entry name" value="HAMP domain-like"/>
    <property type="match status" value="1"/>
</dbReference>
<feature type="transmembrane region" description="Helical" evidence="6">
    <location>
        <begin position="458"/>
        <end position="478"/>
    </location>
</feature>
<feature type="transmembrane region" description="Helical" evidence="6">
    <location>
        <begin position="436"/>
        <end position="452"/>
    </location>
</feature>
<evidence type="ECO:0000256" key="5">
    <source>
        <dbReference type="PROSITE-ProRule" id="PRU10141"/>
    </source>
</evidence>
<proteinExistence type="predicted"/>
<accession>A0ABV2BXD6</accession>
<evidence type="ECO:0000256" key="2">
    <source>
        <dbReference type="ARBA" id="ARBA00022741"/>
    </source>
</evidence>
<keyword evidence="4 5" id="KW-0067">ATP-binding</keyword>
<evidence type="ECO:0000256" key="6">
    <source>
        <dbReference type="SAM" id="Phobius"/>
    </source>
</evidence>
<dbReference type="InterPro" id="IPR000719">
    <property type="entry name" value="Prot_kinase_dom"/>
</dbReference>
<dbReference type="SMART" id="SM00220">
    <property type="entry name" value="S_TKc"/>
    <property type="match status" value="1"/>
</dbReference>
<feature type="transmembrane region" description="Helical" evidence="6">
    <location>
        <begin position="298"/>
        <end position="320"/>
    </location>
</feature>
<feature type="domain" description="Protein kinase" evidence="7">
    <location>
        <begin position="14"/>
        <end position="274"/>
    </location>
</feature>
<keyword evidence="10" id="KW-1185">Reference proteome</keyword>
<dbReference type="InterPro" id="IPR019247">
    <property type="entry name" value="Histidine_kinase_BarA_N"/>
</dbReference>
<dbReference type="Pfam" id="PF00672">
    <property type="entry name" value="HAMP"/>
    <property type="match status" value="1"/>
</dbReference>
<dbReference type="SUPFAM" id="SSF56112">
    <property type="entry name" value="Protein kinase-like (PK-like)"/>
    <property type="match status" value="1"/>
</dbReference>
<comment type="caution">
    <text evidence="9">The sequence shown here is derived from an EMBL/GenBank/DDBJ whole genome shotgun (WGS) entry which is preliminary data.</text>
</comment>
<evidence type="ECO:0000256" key="4">
    <source>
        <dbReference type="ARBA" id="ARBA00022840"/>
    </source>
</evidence>
<dbReference type="SUPFAM" id="SSF103190">
    <property type="entry name" value="Sensory domain-like"/>
    <property type="match status" value="1"/>
</dbReference>
<dbReference type="PANTHER" id="PTHR43289">
    <property type="entry name" value="MITOGEN-ACTIVATED PROTEIN KINASE KINASE KINASE 20-RELATED"/>
    <property type="match status" value="1"/>
</dbReference>
<dbReference type="InterPro" id="IPR008271">
    <property type="entry name" value="Ser/Thr_kinase_AS"/>
</dbReference>
<organism evidence="9 10">
    <name type="scientific">Aliikangiella maris</name>
    <dbReference type="NCBI Taxonomy" id="3162458"/>
    <lineage>
        <taxon>Bacteria</taxon>
        <taxon>Pseudomonadati</taxon>
        <taxon>Pseudomonadota</taxon>
        <taxon>Gammaproteobacteria</taxon>
        <taxon>Oceanospirillales</taxon>
        <taxon>Pleioneaceae</taxon>
        <taxon>Aliikangiella</taxon>
    </lineage>
</organism>
<dbReference type="PROSITE" id="PS50011">
    <property type="entry name" value="PROTEIN_KINASE_DOM"/>
    <property type="match status" value="1"/>
</dbReference>
<keyword evidence="6" id="KW-1133">Transmembrane helix</keyword>
<sequence>MTDTQELPKNVGRYRILNEVGRGATAFVYKAYDPQLDRFLAIKVLREELAQDEDYRQAFIKEARLAAQLTHPGIVTIYDVGIADNKPYIGMELLEGATLEQILKAQGKLNLRTVLAMSVQLARALDYAHRQGVVHRDIKPGNIVVLKDKKTVKLTDFGIAQLDDSLNSVGKGSDKVIGTPEYMAPEQVLGQPTDNRSDLYSFGVLIYRMLMGLPPFIGDDLGQLFKQIIKNKPPRIYVVEEKVKDDLQDFMRKLLQKQPNKRYQSAGQISNELRTIQGKLGEKKQQQNNEYVSLRFRWTATMAGVVFVAMCLGLAIVYYMQYQALSGITFDYGRSIARMIAYKSADSVLLDDLVGLNALVNETNKNDQVKSVAVMNKNNTVLASTQKDIIGTAFKPPNDRSHEHTLEDILIYQRELENKNILFDVEMPIKYDNKSLGYLYISFSADSMFTAAKSTLVTMLIVMMITLFVVFIITLVLARRTSRDYQRVTQALNKMALGRVDARLISDRNDEAGQLFAAFNRLANFLEGRFDTASKTKGRSIKQVSLKKISNQPDSQVAETVELDIVSELDKD</sequence>
<dbReference type="Pfam" id="PF09984">
    <property type="entry name" value="sCache_4"/>
    <property type="match status" value="1"/>
</dbReference>
<dbReference type="Proteomes" id="UP001548189">
    <property type="component" value="Unassembled WGS sequence"/>
</dbReference>
<evidence type="ECO:0000256" key="3">
    <source>
        <dbReference type="ARBA" id="ARBA00022777"/>
    </source>
</evidence>
<dbReference type="InterPro" id="IPR011009">
    <property type="entry name" value="Kinase-like_dom_sf"/>
</dbReference>
<keyword evidence="2 5" id="KW-0547">Nucleotide-binding</keyword>
<dbReference type="SMART" id="SM00304">
    <property type="entry name" value="HAMP"/>
    <property type="match status" value="1"/>
</dbReference>
<keyword evidence="6" id="KW-0812">Transmembrane</keyword>
<dbReference type="InterPro" id="IPR003660">
    <property type="entry name" value="HAMP_dom"/>
</dbReference>
<feature type="binding site" evidence="5">
    <location>
        <position position="43"/>
    </location>
    <ligand>
        <name>ATP</name>
        <dbReference type="ChEBI" id="CHEBI:30616"/>
    </ligand>
</feature>
<keyword evidence="3 9" id="KW-0418">Kinase</keyword>
<feature type="domain" description="HAMP" evidence="8">
    <location>
        <begin position="479"/>
        <end position="531"/>
    </location>
</feature>
<evidence type="ECO:0000313" key="9">
    <source>
        <dbReference type="EMBL" id="MET1256601.1"/>
    </source>
</evidence>
<name>A0ABV2BXD6_9GAMM</name>
<keyword evidence="1" id="KW-0808">Transferase</keyword>
<protein>
    <submittedName>
        <fullName evidence="9">Protein kinase</fullName>
    </submittedName>
</protein>
<reference evidence="9 10" key="1">
    <citation type="submission" date="2024-06" db="EMBL/GenBank/DDBJ databases">
        <authorList>
            <person name="Li F."/>
        </authorList>
    </citation>
    <scope>NUCLEOTIDE SEQUENCE [LARGE SCALE GENOMIC DNA]</scope>
    <source>
        <strain evidence="9 10">GXAS 311</strain>
    </source>
</reference>
<evidence type="ECO:0000259" key="7">
    <source>
        <dbReference type="PROSITE" id="PS50011"/>
    </source>
</evidence>
<dbReference type="RefSeq" id="WP_353897185.1">
    <property type="nucleotide sequence ID" value="NZ_JBEVCJ010000024.1"/>
</dbReference>
<dbReference type="Gene3D" id="6.10.340.10">
    <property type="match status" value="1"/>
</dbReference>
<dbReference type="Gene3D" id="3.30.200.20">
    <property type="entry name" value="Phosphorylase Kinase, domain 1"/>
    <property type="match status" value="1"/>
</dbReference>
<dbReference type="EMBL" id="JBEVCJ010000024">
    <property type="protein sequence ID" value="MET1256601.1"/>
    <property type="molecule type" value="Genomic_DNA"/>
</dbReference>
<gene>
    <name evidence="9" type="ORF">ABVT43_15785</name>
</gene>
<dbReference type="InterPro" id="IPR017441">
    <property type="entry name" value="Protein_kinase_ATP_BS"/>
</dbReference>
<dbReference type="Gene3D" id="1.10.510.10">
    <property type="entry name" value="Transferase(Phosphotransferase) domain 1"/>
    <property type="match status" value="1"/>
</dbReference>
<evidence type="ECO:0000259" key="8">
    <source>
        <dbReference type="PROSITE" id="PS50885"/>
    </source>
</evidence>
<dbReference type="PROSITE" id="PS00108">
    <property type="entry name" value="PROTEIN_KINASE_ST"/>
    <property type="match status" value="1"/>
</dbReference>
<dbReference type="Pfam" id="PF00069">
    <property type="entry name" value="Pkinase"/>
    <property type="match status" value="1"/>
</dbReference>
<evidence type="ECO:0000256" key="1">
    <source>
        <dbReference type="ARBA" id="ARBA00022679"/>
    </source>
</evidence>
<dbReference type="CDD" id="cd14014">
    <property type="entry name" value="STKc_PknB_like"/>
    <property type="match status" value="1"/>
</dbReference>
<keyword evidence="6" id="KW-0472">Membrane</keyword>
<evidence type="ECO:0000313" key="10">
    <source>
        <dbReference type="Proteomes" id="UP001548189"/>
    </source>
</evidence>
<dbReference type="PROSITE" id="PS00107">
    <property type="entry name" value="PROTEIN_KINASE_ATP"/>
    <property type="match status" value="1"/>
</dbReference>